<dbReference type="STRING" id="537013.CLOSTMETH_02483"/>
<evidence type="ECO:0000256" key="3">
    <source>
        <dbReference type="ARBA" id="ARBA00023163"/>
    </source>
</evidence>
<keyword evidence="6" id="KW-1185">Reference proteome</keyword>
<dbReference type="InterPro" id="IPR047057">
    <property type="entry name" value="MerR_fam"/>
</dbReference>
<dbReference type="SUPFAM" id="SSF46955">
    <property type="entry name" value="Putative DNA-binding domain"/>
    <property type="match status" value="2"/>
</dbReference>
<dbReference type="SMART" id="SM00422">
    <property type="entry name" value="HTH_MERR"/>
    <property type="match status" value="2"/>
</dbReference>
<dbReference type="GO" id="GO:0003700">
    <property type="term" value="F:DNA-binding transcription factor activity"/>
    <property type="evidence" value="ECO:0007669"/>
    <property type="project" value="InterPro"/>
</dbReference>
<keyword evidence="2" id="KW-0238">DNA-binding</keyword>
<dbReference type="Pfam" id="PF00376">
    <property type="entry name" value="MerR"/>
    <property type="match status" value="1"/>
</dbReference>
<dbReference type="InterPro" id="IPR000551">
    <property type="entry name" value="MerR-type_HTH_dom"/>
</dbReference>
<dbReference type="eggNOG" id="COG0789">
    <property type="taxonomic scope" value="Bacteria"/>
</dbReference>
<dbReference type="PROSITE" id="PS50937">
    <property type="entry name" value="HTH_MERR_2"/>
    <property type="match status" value="2"/>
</dbReference>
<gene>
    <name evidence="5" type="ORF">CLOSTMETH_02483</name>
</gene>
<dbReference type="PANTHER" id="PTHR30204">
    <property type="entry name" value="REDOX-CYCLING DRUG-SENSING TRANSCRIPTIONAL ACTIVATOR SOXR"/>
    <property type="match status" value="1"/>
</dbReference>
<dbReference type="Gene3D" id="1.10.1660.10">
    <property type="match status" value="2"/>
</dbReference>
<dbReference type="HOGENOM" id="CLU_097469_0_0_9"/>
<evidence type="ECO:0000313" key="6">
    <source>
        <dbReference type="Proteomes" id="UP000003340"/>
    </source>
</evidence>
<keyword evidence="1" id="KW-0805">Transcription regulation</keyword>
<keyword evidence="3" id="KW-0804">Transcription</keyword>
<proteinExistence type="predicted"/>
<dbReference type="Proteomes" id="UP000003340">
    <property type="component" value="Unassembled WGS sequence"/>
</dbReference>
<name>C0EF45_9FIRM</name>
<dbReference type="PANTHER" id="PTHR30204:SF94">
    <property type="entry name" value="HEAVY METAL-DEPENDENT TRANSCRIPTIONAL REGULATOR HI_0293-RELATED"/>
    <property type="match status" value="1"/>
</dbReference>
<evidence type="ECO:0000313" key="5">
    <source>
        <dbReference type="EMBL" id="EEG29946.1"/>
    </source>
</evidence>
<dbReference type="CDD" id="cd00592">
    <property type="entry name" value="HTH_MerR-like"/>
    <property type="match status" value="1"/>
</dbReference>
<dbReference type="AlphaFoldDB" id="C0EF45"/>
<dbReference type="EMBL" id="ACEC01000082">
    <property type="protein sequence ID" value="EEG29946.1"/>
    <property type="molecule type" value="Genomic_DNA"/>
</dbReference>
<evidence type="ECO:0000256" key="2">
    <source>
        <dbReference type="ARBA" id="ARBA00023125"/>
    </source>
</evidence>
<feature type="domain" description="HTH merR-type" evidence="4">
    <location>
        <begin position="3"/>
        <end position="60"/>
    </location>
</feature>
<evidence type="ECO:0000256" key="1">
    <source>
        <dbReference type="ARBA" id="ARBA00023015"/>
    </source>
</evidence>
<reference evidence="5 6" key="2">
    <citation type="submission" date="2009-02" db="EMBL/GenBank/DDBJ databases">
        <title>Draft genome sequence of Clostridium methylpentosum (DSM 5476).</title>
        <authorList>
            <person name="Sudarsanam P."/>
            <person name="Ley R."/>
            <person name="Guruge J."/>
            <person name="Turnbaugh P.J."/>
            <person name="Mahowald M."/>
            <person name="Liep D."/>
            <person name="Gordon J."/>
        </authorList>
    </citation>
    <scope>NUCLEOTIDE SEQUENCE [LARGE SCALE GENOMIC DNA]</scope>
    <source>
        <strain evidence="5 6">DSM 5476</strain>
    </source>
</reference>
<dbReference type="PROSITE" id="PS00552">
    <property type="entry name" value="HTH_MERR_1"/>
    <property type="match status" value="1"/>
</dbReference>
<accession>C0EF45</accession>
<protein>
    <submittedName>
        <fullName evidence="5">Transcriptional regulator, MerR family</fullName>
    </submittedName>
</protein>
<dbReference type="GO" id="GO:0003677">
    <property type="term" value="F:DNA binding"/>
    <property type="evidence" value="ECO:0007669"/>
    <property type="project" value="UniProtKB-KW"/>
</dbReference>
<evidence type="ECO:0000259" key="4">
    <source>
        <dbReference type="PROSITE" id="PS50937"/>
    </source>
</evidence>
<organism evidence="5 6">
    <name type="scientific">[Clostridium] methylpentosum DSM 5476</name>
    <dbReference type="NCBI Taxonomy" id="537013"/>
    <lineage>
        <taxon>Bacteria</taxon>
        <taxon>Bacillati</taxon>
        <taxon>Bacillota</taxon>
        <taxon>Clostridia</taxon>
        <taxon>Eubacteriales</taxon>
        <taxon>Oscillospiraceae</taxon>
        <taxon>Oscillospiraceae incertae sedis</taxon>
    </lineage>
</organism>
<sequence length="247" mass="28479">MKTYRTAEVAKMIGIHPNTVRLYEKLHLIPKVERQQNHYRVFTDFHIAQFRLARLALQVEVMQNGLRKKMVQVVKTSASGDFDSAIKLINEYIVQIERERGHAEEAVEIVQQILAGSKTESPVTLKRKEVSERLNITMDTLRNWEMNGLLRVKRRENGYRIYTGEDIRRLKIIRSLRCANYSLEAILRMLNELSCNPDADLQNALNTPGADDELISVCDRLIVSLHTAEANALSILDMLQDMKTKFL</sequence>
<comment type="caution">
    <text evidence="5">The sequence shown here is derived from an EMBL/GenBank/DDBJ whole genome shotgun (WGS) entry which is preliminary data.</text>
</comment>
<reference evidence="5 6" key="1">
    <citation type="submission" date="2009-01" db="EMBL/GenBank/DDBJ databases">
        <authorList>
            <person name="Fulton L."/>
            <person name="Clifton S."/>
            <person name="Fulton B."/>
            <person name="Xu J."/>
            <person name="Minx P."/>
            <person name="Pepin K.H."/>
            <person name="Johnson M."/>
            <person name="Bhonagiri V."/>
            <person name="Nash W.E."/>
            <person name="Mardis E.R."/>
            <person name="Wilson R.K."/>
        </authorList>
    </citation>
    <scope>NUCLEOTIDE SEQUENCE [LARGE SCALE GENOMIC DNA]</scope>
    <source>
        <strain evidence="5 6">DSM 5476</strain>
    </source>
</reference>
<feature type="domain" description="HTH merR-type" evidence="4">
    <location>
        <begin position="128"/>
        <end position="192"/>
    </location>
</feature>
<dbReference type="Pfam" id="PF13411">
    <property type="entry name" value="MerR_1"/>
    <property type="match status" value="1"/>
</dbReference>
<dbReference type="InterPro" id="IPR009061">
    <property type="entry name" value="DNA-bd_dom_put_sf"/>
</dbReference>